<keyword evidence="2" id="KW-0255">Endonuclease</keyword>
<sequence>MTPEEYFAGEEISPIRREYIRGEVYAMSGSNSYHNMIALNLATILRKQVRGTECYAFVKDIKVRIETVDVFYYPDLTVTCDPRDRQLTDSFIQYPCLIVEVLSPSTEAFDRGDKFADYREIESLKEYLVISQTRPSVECFRRNERGRWELYSYQGKEQVQLSSLNLQVDMATLYEDVWSENKF</sequence>
<evidence type="ECO:0000313" key="2">
    <source>
        <dbReference type="EMBL" id="MBO0350287.1"/>
    </source>
</evidence>
<keyword evidence="2" id="KW-0540">Nuclease</keyword>
<keyword evidence="2" id="KW-0378">Hydrolase</keyword>
<dbReference type="RefSeq" id="WP_207088774.1">
    <property type="nucleotide sequence ID" value="NZ_JAFLQW010000380.1"/>
</dbReference>
<feature type="domain" description="Putative restriction endonuclease" evidence="1">
    <location>
        <begin position="4"/>
        <end position="167"/>
    </location>
</feature>
<gene>
    <name evidence="2" type="ORF">J0895_14470</name>
</gene>
<reference evidence="2 3" key="1">
    <citation type="submission" date="2021-03" db="EMBL/GenBank/DDBJ databases">
        <title>Metabolic Capacity of the Antarctic Cyanobacterium Phormidium pseudopriestleyi that Sustains Oxygenic Photosynthesis in the Presence of Hydrogen Sulfide.</title>
        <authorList>
            <person name="Lumian J.E."/>
            <person name="Jungblut A.D."/>
            <person name="Dillon M.L."/>
            <person name="Hawes I."/>
            <person name="Doran P.T."/>
            <person name="Mackey T.J."/>
            <person name="Dick G.J."/>
            <person name="Grettenberger C.L."/>
            <person name="Sumner D.Y."/>
        </authorList>
    </citation>
    <scope>NUCLEOTIDE SEQUENCE [LARGE SCALE GENOMIC DNA]</scope>
    <source>
        <strain evidence="2 3">FRX01</strain>
    </source>
</reference>
<dbReference type="SUPFAM" id="SSF52980">
    <property type="entry name" value="Restriction endonuclease-like"/>
    <property type="match status" value="1"/>
</dbReference>
<name>A0ABS3FT45_9CYAN</name>
<dbReference type="InterPro" id="IPR011335">
    <property type="entry name" value="Restrct_endonuc-II-like"/>
</dbReference>
<evidence type="ECO:0000313" key="3">
    <source>
        <dbReference type="Proteomes" id="UP000664844"/>
    </source>
</evidence>
<dbReference type="InterPro" id="IPR012296">
    <property type="entry name" value="Nuclease_put_TT1808"/>
</dbReference>
<dbReference type="InterPro" id="IPR008538">
    <property type="entry name" value="Uma2"/>
</dbReference>
<dbReference type="Gene3D" id="3.90.1570.10">
    <property type="entry name" value="tt1808, chain A"/>
    <property type="match status" value="1"/>
</dbReference>
<keyword evidence="3" id="KW-1185">Reference proteome</keyword>
<dbReference type="PANTHER" id="PTHR36558">
    <property type="entry name" value="GLR1098 PROTEIN"/>
    <property type="match status" value="1"/>
</dbReference>
<dbReference type="Proteomes" id="UP000664844">
    <property type="component" value="Unassembled WGS sequence"/>
</dbReference>
<comment type="caution">
    <text evidence="2">The sequence shown here is derived from an EMBL/GenBank/DDBJ whole genome shotgun (WGS) entry which is preliminary data.</text>
</comment>
<dbReference type="PANTHER" id="PTHR36558:SF1">
    <property type="entry name" value="RESTRICTION ENDONUCLEASE DOMAIN-CONTAINING PROTEIN-RELATED"/>
    <property type="match status" value="1"/>
</dbReference>
<dbReference type="EMBL" id="JAFLQW010000380">
    <property type="protein sequence ID" value="MBO0350287.1"/>
    <property type="molecule type" value="Genomic_DNA"/>
</dbReference>
<dbReference type="CDD" id="cd06260">
    <property type="entry name" value="DUF820-like"/>
    <property type="match status" value="1"/>
</dbReference>
<dbReference type="GO" id="GO:0004519">
    <property type="term" value="F:endonuclease activity"/>
    <property type="evidence" value="ECO:0007669"/>
    <property type="project" value="UniProtKB-KW"/>
</dbReference>
<dbReference type="Pfam" id="PF05685">
    <property type="entry name" value="Uma2"/>
    <property type="match status" value="1"/>
</dbReference>
<proteinExistence type="predicted"/>
<organism evidence="2 3">
    <name type="scientific">Phormidium pseudopriestleyi FRX01</name>
    <dbReference type="NCBI Taxonomy" id="1759528"/>
    <lineage>
        <taxon>Bacteria</taxon>
        <taxon>Bacillati</taxon>
        <taxon>Cyanobacteriota</taxon>
        <taxon>Cyanophyceae</taxon>
        <taxon>Oscillatoriophycideae</taxon>
        <taxon>Oscillatoriales</taxon>
        <taxon>Oscillatoriaceae</taxon>
        <taxon>Phormidium</taxon>
    </lineage>
</organism>
<protein>
    <submittedName>
        <fullName evidence="2">Uma2 family endonuclease</fullName>
    </submittedName>
</protein>
<evidence type="ECO:0000259" key="1">
    <source>
        <dbReference type="Pfam" id="PF05685"/>
    </source>
</evidence>
<accession>A0ABS3FT45</accession>